<evidence type="ECO:0000256" key="1">
    <source>
        <dbReference type="ARBA" id="ARBA00022481"/>
    </source>
</evidence>
<evidence type="ECO:0000313" key="4">
    <source>
        <dbReference type="Proteomes" id="UP000178076"/>
    </source>
</evidence>
<dbReference type="InterPro" id="IPR000983">
    <property type="entry name" value="Bac_GSPG_pilin"/>
</dbReference>
<keyword evidence="2" id="KW-0812">Transmembrane</keyword>
<dbReference type="NCBIfam" id="TIGR02532">
    <property type="entry name" value="IV_pilin_GFxxxE"/>
    <property type="match status" value="1"/>
</dbReference>
<dbReference type="InterPro" id="IPR012902">
    <property type="entry name" value="N_methyl_site"/>
</dbReference>
<dbReference type="Proteomes" id="UP000178076">
    <property type="component" value="Unassembled WGS sequence"/>
</dbReference>
<evidence type="ECO:0000256" key="2">
    <source>
        <dbReference type="SAM" id="Phobius"/>
    </source>
</evidence>
<keyword evidence="2" id="KW-1133">Transmembrane helix</keyword>
<reference evidence="3 4" key="1">
    <citation type="journal article" date="2016" name="Nat. Commun.">
        <title>Thousands of microbial genomes shed light on interconnected biogeochemical processes in an aquifer system.</title>
        <authorList>
            <person name="Anantharaman K."/>
            <person name="Brown C.T."/>
            <person name="Hug L.A."/>
            <person name="Sharon I."/>
            <person name="Castelle C.J."/>
            <person name="Probst A.J."/>
            <person name="Thomas B.C."/>
            <person name="Singh A."/>
            <person name="Wilkins M.J."/>
            <person name="Karaoz U."/>
            <person name="Brodie E.L."/>
            <person name="Williams K.H."/>
            <person name="Hubbard S.S."/>
            <person name="Banfield J.F."/>
        </authorList>
    </citation>
    <scope>NUCLEOTIDE SEQUENCE [LARGE SCALE GENOMIC DNA]</scope>
</reference>
<keyword evidence="2" id="KW-0472">Membrane</keyword>
<evidence type="ECO:0008006" key="5">
    <source>
        <dbReference type="Google" id="ProtNLM"/>
    </source>
</evidence>
<name>A0A1F7I552_9BACT</name>
<evidence type="ECO:0000313" key="3">
    <source>
        <dbReference type="EMBL" id="OGK38507.1"/>
    </source>
</evidence>
<feature type="transmembrane region" description="Helical" evidence="2">
    <location>
        <begin position="12"/>
        <end position="35"/>
    </location>
</feature>
<dbReference type="Gene3D" id="3.30.700.10">
    <property type="entry name" value="Glycoprotein, Type 4 Pilin"/>
    <property type="match status" value="1"/>
</dbReference>
<keyword evidence="1" id="KW-0488">Methylation</keyword>
<dbReference type="GO" id="GO:0015627">
    <property type="term" value="C:type II protein secretion system complex"/>
    <property type="evidence" value="ECO:0007669"/>
    <property type="project" value="InterPro"/>
</dbReference>
<proteinExistence type="predicted"/>
<organism evidence="3 4">
    <name type="scientific">Candidatus Roizmanbacteria bacterium RIFCSPHIGHO2_12_FULL_42_10</name>
    <dbReference type="NCBI Taxonomy" id="1802053"/>
    <lineage>
        <taxon>Bacteria</taxon>
        <taxon>Candidatus Roizmaniibacteriota</taxon>
    </lineage>
</organism>
<protein>
    <recommendedName>
        <fullName evidence="5">Type II secretion system protein GspG C-terminal domain-containing protein</fullName>
    </recommendedName>
</protein>
<dbReference type="AlphaFoldDB" id="A0A1F7I552"/>
<dbReference type="EMBL" id="MGAD01000018">
    <property type="protein sequence ID" value="OGK38507.1"/>
    <property type="molecule type" value="Genomic_DNA"/>
</dbReference>
<dbReference type="PRINTS" id="PR00813">
    <property type="entry name" value="BCTERIALGSPG"/>
</dbReference>
<accession>A0A1F7I552</accession>
<comment type="caution">
    <text evidence="3">The sequence shown here is derived from an EMBL/GenBank/DDBJ whole genome shotgun (WGS) entry which is preliminary data.</text>
</comment>
<dbReference type="InterPro" id="IPR045584">
    <property type="entry name" value="Pilin-like"/>
</dbReference>
<gene>
    <name evidence="3" type="ORF">A3F32_02765</name>
</gene>
<dbReference type="SUPFAM" id="SSF54523">
    <property type="entry name" value="Pili subunits"/>
    <property type="match status" value="1"/>
</dbReference>
<sequence length="154" mass="17023">MRRRNEYGFTYLEILVVLLVIGVLLTISISAYVNLRTNSMDQRRKTDLEQLRSALEQYRSVNNAYPTPGASPGLSFGTDSLEDATHTYMATIPQDPESPRRTYFYTTVGDDYTLATELTRAEDLACQSSPGGDSCGQEGSGFGCNYCLGSYGKK</sequence>
<dbReference type="GO" id="GO:0015628">
    <property type="term" value="P:protein secretion by the type II secretion system"/>
    <property type="evidence" value="ECO:0007669"/>
    <property type="project" value="InterPro"/>
</dbReference>